<dbReference type="InterPro" id="IPR004117">
    <property type="entry name" value="7tm6_olfct_rcpt"/>
</dbReference>
<reference evidence="10 11" key="1">
    <citation type="submission" date="2020-11" db="EMBL/GenBank/DDBJ databases">
        <authorList>
            <person name="Wallbank WR R."/>
            <person name="Pardo Diaz C."/>
            <person name="Kozak K."/>
            <person name="Martin S."/>
            <person name="Jiggins C."/>
            <person name="Moest M."/>
            <person name="Warren A I."/>
            <person name="Generalovic N T."/>
            <person name="Byers J.R.P. K."/>
            <person name="Montejo-Kovacevich G."/>
            <person name="Yen C E."/>
        </authorList>
    </citation>
    <scope>NUCLEOTIDE SEQUENCE [LARGE SCALE GENOMIC DNA]</scope>
</reference>
<keyword evidence="9" id="KW-0807">Transducer</keyword>
<dbReference type="EMBL" id="LR899014">
    <property type="protein sequence ID" value="CAD7092713.1"/>
    <property type="molecule type" value="Genomic_DNA"/>
</dbReference>
<organism evidence="10 11">
    <name type="scientific">Hermetia illucens</name>
    <name type="common">Black soldier fly</name>
    <dbReference type="NCBI Taxonomy" id="343691"/>
    <lineage>
        <taxon>Eukaryota</taxon>
        <taxon>Metazoa</taxon>
        <taxon>Ecdysozoa</taxon>
        <taxon>Arthropoda</taxon>
        <taxon>Hexapoda</taxon>
        <taxon>Insecta</taxon>
        <taxon>Pterygota</taxon>
        <taxon>Neoptera</taxon>
        <taxon>Endopterygota</taxon>
        <taxon>Diptera</taxon>
        <taxon>Brachycera</taxon>
        <taxon>Stratiomyomorpha</taxon>
        <taxon>Stratiomyidae</taxon>
        <taxon>Hermetiinae</taxon>
        <taxon>Hermetia</taxon>
    </lineage>
</organism>
<dbReference type="GO" id="GO:0007165">
    <property type="term" value="P:signal transduction"/>
    <property type="evidence" value="ECO:0007669"/>
    <property type="project" value="UniProtKB-KW"/>
</dbReference>
<dbReference type="Pfam" id="PF02949">
    <property type="entry name" value="7tm_6"/>
    <property type="match status" value="1"/>
</dbReference>
<evidence type="ECO:0000256" key="8">
    <source>
        <dbReference type="ARBA" id="ARBA00023170"/>
    </source>
</evidence>
<dbReference type="AlphaFoldDB" id="A0A7R8V4V0"/>
<evidence type="ECO:0000256" key="5">
    <source>
        <dbReference type="ARBA" id="ARBA00022725"/>
    </source>
</evidence>
<evidence type="ECO:0000256" key="3">
    <source>
        <dbReference type="ARBA" id="ARBA00022606"/>
    </source>
</evidence>
<evidence type="ECO:0000256" key="6">
    <source>
        <dbReference type="ARBA" id="ARBA00022989"/>
    </source>
</evidence>
<evidence type="ECO:0000256" key="2">
    <source>
        <dbReference type="ARBA" id="ARBA00022475"/>
    </source>
</evidence>
<evidence type="ECO:0000313" key="10">
    <source>
        <dbReference type="EMBL" id="CAD7092713.1"/>
    </source>
</evidence>
<proteinExistence type="predicted"/>
<evidence type="ECO:0000256" key="1">
    <source>
        <dbReference type="ARBA" id="ARBA00004651"/>
    </source>
</evidence>
<comment type="subcellular location">
    <subcellularLocation>
        <location evidence="1">Cell membrane</location>
        <topology evidence="1">Multi-pass membrane protein</topology>
    </subcellularLocation>
</comment>
<dbReference type="OrthoDB" id="8185860at2759"/>
<evidence type="ECO:0000313" key="11">
    <source>
        <dbReference type="Proteomes" id="UP000594454"/>
    </source>
</evidence>
<dbReference type="GO" id="GO:0005886">
    <property type="term" value="C:plasma membrane"/>
    <property type="evidence" value="ECO:0007669"/>
    <property type="project" value="UniProtKB-SubCell"/>
</dbReference>
<evidence type="ECO:0000256" key="7">
    <source>
        <dbReference type="ARBA" id="ARBA00023136"/>
    </source>
</evidence>
<protein>
    <recommendedName>
        <fullName evidence="12">Odorant receptor</fullName>
    </recommendedName>
</protein>
<keyword evidence="6" id="KW-1133">Transmembrane helix</keyword>
<dbReference type="InParanoid" id="A0A7R8V4V0"/>
<keyword evidence="2" id="KW-1003">Cell membrane</keyword>
<dbReference type="PANTHER" id="PTHR21137">
    <property type="entry name" value="ODORANT RECEPTOR"/>
    <property type="match status" value="1"/>
</dbReference>
<evidence type="ECO:0008006" key="12">
    <source>
        <dbReference type="Google" id="ProtNLM"/>
    </source>
</evidence>
<evidence type="ECO:0000256" key="9">
    <source>
        <dbReference type="ARBA" id="ARBA00023224"/>
    </source>
</evidence>
<keyword evidence="3" id="KW-0716">Sensory transduction</keyword>
<keyword evidence="7" id="KW-0472">Membrane</keyword>
<dbReference type="PANTHER" id="PTHR21137:SF42">
    <property type="entry name" value="ODORANT RECEPTOR 83A"/>
    <property type="match status" value="1"/>
</dbReference>
<dbReference type="Proteomes" id="UP000594454">
    <property type="component" value="Chromosome 6"/>
</dbReference>
<name>A0A7R8V4V0_HERIL</name>
<dbReference type="GO" id="GO:0004984">
    <property type="term" value="F:olfactory receptor activity"/>
    <property type="evidence" value="ECO:0007669"/>
    <property type="project" value="InterPro"/>
</dbReference>
<dbReference type="GO" id="GO:0005549">
    <property type="term" value="F:odorant binding"/>
    <property type="evidence" value="ECO:0007669"/>
    <property type="project" value="InterPro"/>
</dbReference>
<keyword evidence="4" id="KW-0812">Transmembrane</keyword>
<keyword evidence="5" id="KW-0552">Olfaction</keyword>
<keyword evidence="8" id="KW-0675">Receptor</keyword>
<keyword evidence="11" id="KW-1185">Reference proteome</keyword>
<evidence type="ECO:0000256" key="4">
    <source>
        <dbReference type="ARBA" id="ARBA00022692"/>
    </source>
</evidence>
<sequence length="295" mass="34123">MVWGLTPVFVHQRVLPVECWYPFDEKRKYVYETLYFIQILAQAQIGQVYGNGSGVYVVLITLICGQYDLLFCSLKNLLYTAEINSGVIDSIPKSVCFIYDSLRCLKTKKGKQQSVDKEKEELNQYFVSQEVFENLDNIVEHLVKKNLKNATKDALNECIRHHQAIVKVCSLLEEFYNPFCLFKSLQMTIELCFLVFVSVNTTTSVLKSLNFAQYLFLTLCELFIFTYLGQVLKIQSLKTADALFRCDWYLLDADIRKNLLIFLPIAMRPVQMTSAKFSGMDTQRLRTVAFCKITM</sequence>
<accession>A0A7R8V4V0</accession>
<gene>
    <name evidence="10" type="ORF">HERILL_LOCUS15050</name>
</gene>